<organism evidence="1 2">
    <name type="scientific">Alcaligenes xylosoxydans xylosoxydans</name>
    <name type="common">Achromobacter xylosoxidans</name>
    <dbReference type="NCBI Taxonomy" id="85698"/>
    <lineage>
        <taxon>Bacteria</taxon>
        <taxon>Pseudomonadati</taxon>
        <taxon>Pseudomonadota</taxon>
        <taxon>Betaproteobacteria</taxon>
        <taxon>Burkholderiales</taxon>
        <taxon>Alcaligenaceae</taxon>
        <taxon>Achromobacter</taxon>
    </lineage>
</organism>
<dbReference type="OrthoDB" id="7064770at2"/>
<accession>A0A1R1JNF5</accession>
<dbReference type="AlphaFoldDB" id="A0A1R1JNF5"/>
<evidence type="ECO:0000313" key="1">
    <source>
        <dbReference type="EMBL" id="OMG79341.1"/>
    </source>
</evidence>
<dbReference type="NCBIfam" id="TIGR01563">
    <property type="entry name" value="gp16_SPP1"/>
    <property type="match status" value="1"/>
</dbReference>
<reference evidence="1 2" key="1">
    <citation type="submission" date="2016-09" db="EMBL/GenBank/DDBJ databases">
        <title>Phylogenomics of Achromobacter.</title>
        <authorList>
            <person name="Jeukens J."/>
            <person name="Freschi L."/>
            <person name="Vincent A.T."/>
            <person name="Emond-Rheault J.-G."/>
            <person name="Kukavica-Ibrulj I."/>
            <person name="Charette S.J."/>
            <person name="Levesque R.C."/>
        </authorList>
    </citation>
    <scope>NUCLEOTIDE SEQUENCE [LARGE SCALE GENOMIC DNA]</scope>
    <source>
        <strain evidence="1 2">AUS488</strain>
    </source>
</reference>
<evidence type="ECO:0008006" key="3">
    <source>
        <dbReference type="Google" id="ProtNLM"/>
    </source>
</evidence>
<proteinExistence type="predicted"/>
<name>A0A1R1JNF5_ALCXX</name>
<dbReference type="Pfam" id="PF05521">
    <property type="entry name" value="Phage_HCP"/>
    <property type="match status" value="1"/>
</dbReference>
<dbReference type="InterPro" id="IPR008767">
    <property type="entry name" value="Phage_SPP1_head-tail_adaptor"/>
</dbReference>
<dbReference type="EMBL" id="MJMN01000046">
    <property type="protein sequence ID" value="OMG79341.1"/>
    <property type="molecule type" value="Genomic_DNA"/>
</dbReference>
<sequence length="111" mass="12610">MDYPEAGELDKRVRFRRVEHLPVAGGGLEASFPSEFDRWAKIVPVGTASYLAGMQTDRKITHRILVRYLEGVENDFEIVHRATVYRVERSAPLKGGRDFTVFEVEQLTNGS</sequence>
<evidence type="ECO:0000313" key="2">
    <source>
        <dbReference type="Proteomes" id="UP000187251"/>
    </source>
</evidence>
<dbReference type="Gene3D" id="2.40.10.270">
    <property type="entry name" value="Bacteriophage SPP1 head-tail adaptor protein"/>
    <property type="match status" value="1"/>
</dbReference>
<dbReference type="Proteomes" id="UP000187251">
    <property type="component" value="Unassembled WGS sequence"/>
</dbReference>
<dbReference type="InterPro" id="IPR038666">
    <property type="entry name" value="SSP1_head-tail_sf"/>
</dbReference>
<comment type="caution">
    <text evidence="1">The sequence shown here is derived from an EMBL/GenBank/DDBJ whole genome shotgun (WGS) entry which is preliminary data.</text>
</comment>
<dbReference type="RefSeq" id="WP_026382263.1">
    <property type="nucleotide sequence ID" value="NZ_JAJLPK010000036.1"/>
</dbReference>
<protein>
    <recommendedName>
        <fullName evidence="3">Head-tail adaptor protein</fullName>
    </recommendedName>
</protein>
<gene>
    <name evidence="1" type="ORF">BIZ92_15205</name>
</gene>